<dbReference type="WBParaSite" id="ACRNAN_scaffold2419.g28973.t1">
    <property type="protein sequence ID" value="ACRNAN_scaffold2419.g28973.t1"/>
    <property type="gene ID" value="ACRNAN_scaffold2419.g28973"/>
</dbReference>
<evidence type="ECO:0000313" key="3">
    <source>
        <dbReference type="WBParaSite" id="ACRNAN_scaffold2419.g28973.t1"/>
    </source>
</evidence>
<dbReference type="InterPro" id="IPR009057">
    <property type="entry name" value="Homeodomain-like_sf"/>
</dbReference>
<keyword evidence="2" id="KW-1185">Reference proteome</keyword>
<dbReference type="SUPFAM" id="SSF46689">
    <property type="entry name" value="Homeodomain-like"/>
    <property type="match status" value="1"/>
</dbReference>
<dbReference type="Gene3D" id="1.10.10.10">
    <property type="entry name" value="Winged helix-like DNA-binding domain superfamily/Winged helix DNA-binding domain"/>
    <property type="match status" value="1"/>
</dbReference>
<evidence type="ECO:0000256" key="1">
    <source>
        <dbReference type="ARBA" id="ARBA00004123"/>
    </source>
</evidence>
<organism evidence="2 3">
    <name type="scientific">Acrobeloides nanus</name>
    <dbReference type="NCBI Taxonomy" id="290746"/>
    <lineage>
        <taxon>Eukaryota</taxon>
        <taxon>Metazoa</taxon>
        <taxon>Ecdysozoa</taxon>
        <taxon>Nematoda</taxon>
        <taxon>Chromadorea</taxon>
        <taxon>Rhabditida</taxon>
        <taxon>Tylenchina</taxon>
        <taxon>Cephalobomorpha</taxon>
        <taxon>Cephaloboidea</taxon>
        <taxon>Cephalobidae</taxon>
        <taxon>Acrobeloides</taxon>
    </lineage>
</organism>
<sequence>MLKTTNKHTVKKKTHWSNEIENCNGNNNDEEDELEWTSDSILANDPWIDNNEEEEDSLEWTFGRLKFNISKDHSEEPVYLPEHLNNFIKPYQYKGVQFICDNIINNNFGIILAHSMGLEKYISEEIKKIIVEAKQKGETDQEVADRFHVNQSTVSRIFKRWREAKTVKHKKIPGRPRKITSRQNRLLVRLVKADPFKTAVGVRTKARRKQTFFVT</sequence>
<dbReference type="Proteomes" id="UP000887540">
    <property type="component" value="Unplaced"/>
</dbReference>
<reference evidence="3" key="1">
    <citation type="submission" date="2022-11" db="UniProtKB">
        <authorList>
            <consortium name="WormBaseParasite"/>
        </authorList>
    </citation>
    <scope>IDENTIFICATION</scope>
</reference>
<dbReference type="InterPro" id="IPR036388">
    <property type="entry name" value="WH-like_DNA-bd_sf"/>
</dbReference>
<protein>
    <submittedName>
        <fullName evidence="3">Uncharacterized protein</fullName>
    </submittedName>
</protein>
<evidence type="ECO:0000313" key="2">
    <source>
        <dbReference type="Proteomes" id="UP000887540"/>
    </source>
</evidence>
<name>A0A914DEY5_9BILA</name>
<comment type="subcellular location">
    <subcellularLocation>
        <location evidence="1">Nucleus</location>
    </subcellularLocation>
</comment>
<dbReference type="AlphaFoldDB" id="A0A914DEY5"/>
<dbReference type="GO" id="GO:0005634">
    <property type="term" value="C:nucleus"/>
    <property type="evidence" value="ECO:0007669"/>
    <property type="project" value="UniProtKB-SubCell"/>
</dbReference>
<dbReference type="Pfam" id="PF13384">
    <property type="entry name" value="HTH_23"/>
    <property type="match status" value="1"/>
</dbReference>
<proteinExistence type="predicted"/>
<accession>A0A914DEY5</accession>